<dbReference type="InterPro" id="IPR036259">
    <property type="entry name" value="MFS_trans_sf"/>
</dbReference>
<sequence length="524" mass="55676">MSTLPDIGPPPAKGAMIASTAESAAVTESTTLLESAAAEQHNLSAGKTLSNSNFIFGTLVAICCLLQFGSWLVLVPNLEIYRYIICKSHYANSGDSNIVDTLKVISSAVDTRCDIPEISKKVANFNGMVLATESLCAILVVLPLGKLMDVYGRKIPLYISLTGNLASLLWSLVVLGKAGEWSINTLLLPPVIVGLSGSSPTFRSVMRAIVCDCYSGAARLVAVAWLSAALLISNTISPAVGSWLLSKGLLWPMYGGLTCSSIVALILLFMPETLPSLRQSGPILSQPSQLTNDEDMHAVLEPGKGFSRTLVQAIKTSFGALGMLTRGTNFVVLAFIAFVVMSASMSILVIAQFLHERLKWTMVSAGYFMSIHNATKIFVLLIALPVFTKIMLRRISSRQLELLLLRIGLVGDTLAFLGYGLMSSAAVLPPILFFQSLGSPVGASLISLISNLVGSDELGSLFAAVSVVEGFGEAVGSPIMAAIYSSTLTTYPGTVFLVIGIAYAAAYGFSLLFDLRKLPDPIED</sequence>
<evidence type="ECO:0000256" key="5">
    <source>
        <dbReference type="SAM" id="Phobius"/>
    </source>
</evidence>
<dbReference type="InterPro" id="IPR005829">
    <property type="entry name" value="Sugar_transporter_CS"/>
</dbReference>
<feature type="transmembrane region" description="Helical" evidence="5">
    <location>
        <begin position="490"/>
        <end position="513"/>
    </location>
</feature>
<comment type="caution">
    <text evidence="6">The sequence shown here is derived from an EMBL/GenBank/DDBJ whole genome shotgun (WGS) entry which is preliminary data.</text>
</comment>
<dbReference type="GO" id="GO:0016020">
    <property type="term" value="C:membrane"/>
    <property type="evidence" value="ECO:0007669"/>
    <property type="project" value="UniProtKB-SubCell"/>
</dbReference>
<dbReference type="Proteomes" id="UP000013776">
    <property type="component" value="Unassembled WGS sequence"/>
</dbReference>
<dbReference type="PANTHER" id="PTHR23507">
    <property type="entry name" value="ZGC:174356"/>
    <property type="match status" value="1"/>
</dbReference>
<feature type="transmembrane region" description="Helical" evidence="5">
    <location>
        <begin position="428"/>
        <end position="449"/>
    </location>
</feature>
<accession>R4XB85</accession>
<feature type="transmembrane region" description="Helical" evidence="5">
    <location>
        <begin position="374"/>
        <end position="392"/>
    </location>
</feature>
<name>R4XB85_TAPDE</name>
<dbReference type="Gene3D" id="1.20.1250.20">
    <property type="entry name" value="MFS general substrate transporter like domains"/>
    <property type="match status" value="1"/>
</dbReference>
<feature type="transmembrane region" description="Helical" evidence="5">
    <location>
        <begin position="54"/>
        <end position="74"/>
    </location>
</feature>
<keyword evidence="2 5" id="KW-0812">Transmembrane</keyword>
<organism evidence="6 7">
    <name type="scientific">Taphrina deformans (strain PYCC 5710 / ATCC 11124 / CBS 356.35 / IMI 108563 / JCM 9778 / NBRC 8474)</name>
    <name type="common">Peach leaf curl fungus</name>
    <name type="synonym">Lalaria deformans</name>
    <dbReference type="NCBI Taxonomy" id="1097556"/>
    <lineage>
        <taxon>Eukaryota</taxon>
        <taxon>Fungi</taxon>
        <taxon>Dikarya</taxon>
        <taxon>Ascomycota</taxon>
        <taxon>Taphrinomycotina</taxon>
        <taxon>Taphrinomycetes</taxon>
        <taxon>Taphrinales</taxon>
        <taxon>Taphrinaceae</taxon>
        <taxon>Taphrina</taxon>
    </lineage>
</organism>
<feature type="transmembrane region" description="Helical" evidence="5">
    <location>
        <begin position="220"/>
        <end position="245"/>
    </location>
</feature>
<comment type="subcellular location">
    <subcellularLocation>
        <location evidence="1">Membrane</location>
        <topology evidence="1">Multi-pass membrane protein</topology>
    </subcellularLocation>
</comment>
<evidence type="ECO:0000256" key="1">
    <source>
        <dbReference type="ARBA" id="ARBA00004141"/>
    </source>
</evidence>
<proteinExistence type="predicted"/>
<keyword evidence="7" id="KW-1185">Reference proteome</keyword>
<evidence type="ECO:0000313" key="6">
    <source>
        <dbReference type="EMBL" id="CCG83083.1"/>
    </source>
</evidence>
<feature type="transmembrane region" description="Helical" evidence="5">
    <location>
        <begin position="157"/>
        <end position="175"/>
    </location>
</feature>
<feature type="transmembrane region" description="Helical" evidence="5">
    <location>
        <begin position="461"/>
        <end position="484"/>
    </location>
</feature>
<keyword evidence="3 5" id="KW-1133">Transmembrane helix</keyword>
<feature type="transmembrane region" description="Helical" evidence="5">
    <location>
        <begin position="330"/>
        <end position="354"/>
    </location>
</feature>
<dbReference type="PROSITE" id="PS00216">
    <property type="entry name" value="SUGAR_TRANSPORT_1"/>
    <property type="match status" value="1"/>
</dbReference>
<dbReference type="AlphaFoldDB" id="R4XB85"/>
<dbReference type="Pfam" id="PF07690">
    <property type="entry name" value="MFS_1"/>
    <property type="match status" value="1"/>
</dbReference>
<evidence type="ECO:0000256" key="3">
    <source>
        <dbReference type="ARBA" id="ARBA00022989"/>
    </source>
</evidence>
<gene>
    <name evidence="6" type="ORF">TAPDE_003211</name>
</gene>
<dbReference type="GO" id="GO:0022857">
    <property type="term" value="F:transmembrane transporter activity"/>
    <property type="evidence" value="ECO:0007669"/>
    <property type="project" value="InterPro"/>
</dbReference>
<dbReference type="SUPFAM" id="SSF103473">
    <property type="entry name" value="MFS general substrate transporter"/>
    <property type="match status" value="1"/>
</dbReference>
<dbReference type="VEuPathDB" id="FungiDB:TAPDE_003211"/>
<evidence type="ECO:0000256" key="4">
    <source>
        <dbReference type="ARBA" id="ARBA00023136"/>
    </source>
</evidence>
<dbReference type="InterPro" id="IPR011701">
    <property type="entry name" value="MFS"/>
</dbReference>
<evidence type="ECO:0000313" key="7">
    <source>
        <dbReference type="Proteomes" id="UP000013776"/>
    </source>
</evidence>
<dbReference type="OrthoDB" id="3026777at2759"/>
<keyword evidence="4 5" id="KW-0472">Membrane</keyword>
<dbReference type="EMBL" id="CAHR02000121">
    <property type="protein sequence ID" value="CCG83083.1"/>
    <property type="molecule type" value="Genomic_DNA"/>
</dbReference>
<protein>
    <submittedName>
        <fullName evidence="6">MFS transporter</fullName>
    </submittedName>
</protein>
<dbReference type="eggNOG" id="ENOG502QWBF">
    <property type="taxonomic scope" value="Eukaryota"/>
</dbReference>
<evidence type="ECO:0000256" key="2">
    <source>
        <dbReference type="ARBA" id="ARBA00022692"/>
    </source>
</evidence>
<dbReference type="STRING" id="1097556.R4XB85"/>
<feature type="transmembrane region" description="Helical" evidence="5">
    <location>
        <begin position="404"/>
        <end position="422"/>
    </location>
</feature>
<feature type="transmembrane region" description="Helical" evidence="5">
    <location>
        <begin position="125"/>
        <end position="145"/>
    </location>
</feature>
<feature type="transmembrane region" description="Helical" evidence="5">
    <location>
        <begin position="251"/>
        <end position="270"/>
    </location>
</feature>
<reference evidence="6 7" key="1">
    <citation type="journal article" date="2013" name="MBio">
        <title>Genome sequencing of the plant pathogen Taphrina deformans, the causal agent of peach leaf curl.</title>
        <authorList>
            <person name="Cisse O.H."/>
            <person name="Almeida J.M.G.C.F."/>
            <person name="Fonseca A."/>
            <person name="Kumar A.A."/>
            <person name="Salojaervi J."/>
            <person name="Overmyer K."/>
            <person name="Hauser P.M."/>
            <person name="Pagni M."/>
        </authorList>
    </citation>
    <scope>NUCLEOTIDE SEQUENCE [LARGE SCALE GENOMIC DNA]</scope>
    <source>
        <strain evidence="7">PYCC 5710 / ATCC 11124 / CBS 356.35 / IMI 108563 / JCM 9778 / NBRC 8474</strain>
    </source>
</reference>
<dbReference type="PANTHER" id="PTHR23507:SF1">
    <property type="entry name" value="FI18259P1-RELATED"/>
    <property type="match status" value="1"/>
</dbReference>